<evidence type="ECO:0000256" key="3">
    <source>
        <dbReference type="ARBA" id="ARBA00022801"/>
    </source>
</evidence>
<dbReference type="Proteomes" id="UP000494252">
    <property type="component" value="Unassembled WGS sequence"/>
</dbReference>
<name>A0A6J5GHU7_9BURK</name>
<evidence type="ECO:0000313" key="6">
    <source>
        <dbReference type="EMBL" id="CAB3801168.1"/>
    </source>
</evidence>
<dbReference type="Pfam" id="PF11954">
    <property type="entry name" value="DUF3471"/>
    <property type="match status" value="1"/>
</dbReference>
<sequence>MRRILAIGGFSNGESEFLAATYIRELIGKPNPRICLLSTPAADPSMLINDFDAIYGKLGCQTSNVTFYGVAGTHCVRADNAAAHLLQQDAIFVSGGNPRCALALWKEWGLDKVLRQAWESGVLLSGMSAGAICWFDHHVPSPANRNLPLPPGLGILPGNCDVHFHAGDGTRRKEILQTMQILAMPSAIAIDDDAAVLYEGDAIAAVLSWREGATAYQLEGHPDGVTERPLHAKAIGSLRSEPERRPISLSLAAKEACVGRYQLMSPMEVLITLEGEQLFAQYGSQPKHEIFPESEDRFFWKIVDAQVTFEKDRSGRVASLVHHQNGRDTRGVRLQDKDSNGL</sequence>
<keyword evidence="4" id="KW-0720">Serine protease</keyword>
<dbReference type="InterPro" id="IPR029062">
    <property type="entry name" value="Class_I_gatase-like"/>
</dbReference>
<dbReference type="PANTHER" id="PTHR20842:SF0">
    <property type="entry name" value="ALPHA-ASPARTYL DIPEPTIDASE"/>
    <property type="match status" value="1"/>
</dbReference>
<evidence type="ECO:0000256" key="1">
    <source>
        <dbReference type="ARBA" id="ARBA00006534"/>
    </source>
</evidence>
<dbReference type="GO" id="GO:0008236">
    <property type="term" value="F:serine-type peptidase activity"/>
    <property type="evidence" value="ECO:0007669"/>
    <property type="project" value="UniProtKB-KW"/>
</dbReference>
<dbReference type="RefSeq" id="WP_175163929.1">
    <property type="nucleotide sequence ID" value="NZ_CADIKI010000016.1"/>
</dbReference>
<reference evidence="6 7" key="1">
    <citation type="submission" date="2020-04" db="EMBL/GenBank/DDBJ databases">
        <authorList>
            <person name="De Canck E."/>
        </authorList>
    </citation>
    <scope>NUCLEOTIDE SEQUENCE [LARGE SCALE GENOMIC DNA]</scope>
    <source>
        <strain evidence="6 7">LMG 27177</strain>
    </source>
</reference>
<dbReference type="EMBL" id="CADIKI010000016">
    <property type="protein sequence ID" value="CAB3801168.1"/>
    <property type="molecule type" value="Genomic_DNA"/>
</dbReference>
<evidence type="ECO:0000259" key="5">
    <source>
        <dbReference type="Pfam" id="PF11954"/>
    </source>
</evidence>
<keyword evidence="3" id="KW-0378">Hydrolase</keyword>
<dbReference type="SUPFAM" id="SSF52317">
    <property type="entry name" value="Class I glutamine amidotransferase-like"/>
    <property type="match status" value="1"/>
</dbReference>
<dbReference type="AlphaFoldDB" id="A0A6J5GHU7"/>
<keyword evidence="7" id="KW-1185">Reference proteome</keyword>
<proteinExistence type="inferred from homology"/>
<protein>
    <recommendedName>
        <fullName evidence="5">Peptidase S12 Pab87-related C-terminal domain-containing protein</fullName>
    </recommendedName>
</protein>
<keyword evidence="2" id="KW-0645">Protease</keyword>
<dbReference type="InterPro" id="IPR021860">
    <property type="entry name" value="Peptidase_S12_Pab87-rel_C"/>
</dbReference>
<dbReference type="Gene3D" id="3.40.50.880">
    <property type="match status" value="1"/>
</dbReference>
<evidence type="ECO:0000256" key="4">
    <source>
        <dbReference type="ARBA" id="ARBA00022825"/>
    </source>
</evidence>
<dbReference type="Pfam" id="PF03575">
    <property type="entry name" value="Peptidase_S51"/>
    <property type="match status" value="1"/>
</dbReference>
<feature type="domain" description="Peptidase S12 Pab87-related C-terminal" evidence="5">
    <location>
        <begin position="255"/>
        <end position="323"/>
    </location>
</feature>
<dbReference type="InterPro" id="IPR005320">
    <property type="entry name" value="Peptidase_S51"/>
</dbReference>
<dbReference type="PANTHER" id="PTHR20842">
    <property type="entry name" value="PROTEASE S51 ALPHA-ASPARTYL DIPEPTIDASE"/>
    <property type="match status" value="1"/>
</dbReference>
<accession>A0A6J5GHU7</accession>
<dbReference type="GO" id="GO:0006508">
    <property type="term" value="P:proteolysis"/>
    <property type="evidence" value="ECO:0007669"/>
    <property type="project" value="UniProtKB-KW"/>
</dbReference>
<evidence type="ECO:0000256" key="2">
    <source>
        <dbReference type="ARBA" id="ARBA00022670"/>
    </source>
</evidence>
<evidence type="ECO:0000313" key="7">
    <source>
        <dbReference type="Proteomes" id="UP000494252"/>
    </source>
</evidence>
<gene>
    <name evidence="6" type="ORF">LMG27177_04985</name>
</gene>
<comment type="similarity">
    <text evidence="1">Belongs to the peptidase S51 family.</text>
</comment>
<organism evidence="6 7">
    <name type="scientific">Paraburkholderia fynbosensis</name>
    <dbReference type="NCBI Taxonomy" id="1200993"/>
    <lineage>
        <taxon>Bacteria</taxon>
        <taxon>Pseudomonadati</taxon>
        <taxon>Pseudomonadota</taxon>
        <taxon>Betaproteobacteria</taxon>
        <taxon>Burkholderiales</taxon>
        <taxon>Burkholderiaceae</taxon>
        <taxon>Paraburkholderia</taxon>
    </lineage>
</organism>